<dbReference type="GO" id="GO:0006813">
    <property type="term" value="P:potassium ion transport"/>
    <property type="evidence" value="ECO:0007669"/>
    <property type="project" value="InterPro"/>
</dbReference>
<feature type="transmembrane region" description="Helical" evidence="8">
    <location>
        <begin position="413"/>
        <end position="431"/>
    </location>
</feature>
<evidence type="ECO:0000256" key="3">
    <source>
        <dbReference type="ARBA" id="ARBA00022448"/>
    </source>
</evidence>
<dbReference type="InterPro" id="IPR006512">
    <property type="entry name" value="YidE_YbjL"/>
</dbReference>
<keyword evidence="3" id="KW-0813">Transport</keyword>
<protein>
    <submittedName>
        <fullName evidence="10">Transporter</fullName>
    </submittedName>
</protein>
<gene>
    <name evidence="10" type="ORF">DD236_11640</name>
</gene>
<dbReference type="SUPFAM" id="SSF116726">
    <property type="entry name" value="TrkA C-terminal domain-like"/>
    <property type="match status" value="2"/>
</dbReference>
<feature type="transmembrane region" description="Helical" evidence="8">
    <location>
        <begin position="87"/>
        <end position="111"/>
    </location>
</feature>
<organism evidence="10 11">
    <name type="scientific">Ancrocorticia populi</name>
    <dbReference type="NCBI Taxonomy" id="2175228"/>
    <lineage>
        <taxon>Bacteria</taxon>
        <taxon>Bacillati</taxon>
        <taxon>Actinomycetota</taxon>
        <taxon>Actinomycetes</taxon>
        <taxon>Actinomycetales</taxon>
        <taxon>Actinomycetaceae</taxon>
        <taxon>Ancrocorticia</taxon>
    </lineage>
</organism>
<evidence type="ECO:0000256" key="1">
    <source>
        <dbReference type="ARBA" id="ARBA00004651"/>
    </source>
</evidence>
<evidence type="ECO:0000256" key="2">
    <source>
        <dbReference type="ARBA" id="ARBA00009854"/>
    </source>
</evidence>
<dbReference type="Pfam" id="PF02080">
    <property type="entry name" value="TrkA_C"/>
    <property type="match status" value="1"/>
</dbReference>
<sequence>MIEILADNPLLTLFIVVTVGAIIGSIPFGKIRFGAAGALFVGLALSAAAPELGDGMEIVQSLGLALFVYTVGVGAGAAFFSQLRMQLPLLSVAAVCSVVGAVATFALAAVLDVPKALATGLFTGALTAAPALDAATRMAGTEEPSVGYAFGYPIGVIVGILVVSMVVGRKWTGEKDTPSLAGLGLAAKTVVISDRVNLRDIPEWKAQDVRVSYLHRGDTMRVAIPGEDLEAGDEVVVVGLPSAVDSAVERIGTVKASHLADDRSDVDFERVVVSNPDVASRTIAELNLPATYGAVVTRVKRGDLDLVARDDFALQLGDRVAVVVPRDQLDAVQDLFGDSERRVSEVDALALGLGLVLGIFLGLVSFPMPGGESFSLGPAAGPLIVGMMLGALRKTGPLVWTLPEAANLTIRQLGLLLFLAGLGLTAGPKFASILTSPMAWRAGLLALIVSLVACLGVVIGGRWIIKLSAPRTAGGVAGFLGQPAVLEAAASKVADERIESAYAALFAFSIVVKIVLVPILWAL</sequence>
<feature type="transmembrane region" description="Helical" evidence="8">
    <location>
        <begin position="374"/>
        <end position="392"/>
    </location>
</feature>
<dbReference type="GO" id="GO:0008324">
    <property type="term" value="F:monoatomic cation transmembrane transporter activity"/>
    <property type="evidence" value="ECO:0007669"/>
    <property type="project" value="InterPro"/>
</dbReference>
<proteinExistence type="inferred from homology"/>
<feature type="domain" description="RCK C-terminal" evidence="9">
    <location>
        <begin position="254"/>
        <end position="338"/>
    </location>
</feature>
<dbReference type="EMBL" id="QETB01000007">
    <property type="protein sequence ID" value="PWF24456.1"/>
    <property type="molecule type" value="Genomic_DNA"/>
</dbReference>
<dbReference type="AlphaFoldDB" id="A0A2V1JZS5"/>
<feature type="transmembrane region" description="Helical" evidence="8">
    <location>
        <begin position="33"/>
        <end position="52"/>
    </location>
</feature>
<evidence type="ECO:0000313" key="10">
    <source>
        <dbReference type="EMBL" id="PWF24456.1"/>
    </source>
</evidence>
<evidence type="ECO:0000256" key="4">
    <source>
        <dbReference type="ARBA" id="ARBA00022475"/>
    </source>
</evidence>
<comment type="subcellular location">
    <subcellularLocation>
        <location evidence="1">Cell membrane</location>
        <topology evidence="1">Multi-pass membrane protein</topology>
    </subcellularLocation>
</comment>
<evidence type="ECO:0000313" key="11">
    <source>
        <dbReference type="Proteomes" id="UP000245283"/>
    </source>
</evidence>
<feature type="transmembrane region" description="Helical" evidence="8">
    <location>
        <begin position="501"/>
        <end position="521"/>
    </location>
</feature>
<dbReference type="Proteomes" id="UP000245283">
    <property type="component" value="Unassembled WGS sequence"/>
</dbReference>
<feature type="transmembrane region" description="Helical" evidence="8">
    <location>
        <begin position="348"/>
        <end position="368"/>
    </location>
</feature>
<comment type="caution">
    <text evidence="10">The sequence shown here is derived from an EMBL/GenBank/DDBJ whole genome shotgun (WGS) entry which is preliminary data.</text>
</comment>
<dbReference type="PROSITE" id="PS51202">
    <property type="entry name" value="RCK_C"/>
    <property type="match status" value="1"/>
</dbReference>
<dbReference type="Gene3D" id="3.30.70.1450">
    <property type="entry name" value="Regulator of K+ conductance, C-terminal domain"/>
    <property type="match status" value="1"/>
</dbReference>
<dbReference type="RefSeq" id="WP_109094565.1">
    <property type="nucleotide sequence ID" value="NZ_QETB01000007.1"/>
</dbReference>
<feature type="transmembrane region" description="Helical" evidence="8">
    <location>
        <begin position="443"/>
        <end position="465"/>
    </location>
</feature>
<dbReference type="PANTHER" id="PTHR30445:SF3">
    <property type="entry name" value="TRANSPORT PROTEIN YIDE-RELATED"/>
    <property type="match status" value="1"/>
</dbReference>
<dbReference type="GO" id="GO:0005886">
    <property type="term" value="C:plasma membrane"/>
    <property type="evidence" value="ECO:0007669"/>
    <property type="project" value="UniProtKB-SubCell"/>
</dbReference>
<feature type="transmembrane region" description="Helical" evidence="8">
    <location>
        <begin position="58"/>
        <end position="80"/>
    </location>
</feature>
<evidence type="ECO:0000256" key="7">
    <source>
        <dbReference type="ARBA" id="ARBA00023136"/>
    </source>
</evidence>
<keyword evidence="4" id="KW-1003">Cell membrane</keyword>
<keyword evidence="6 8" id="KW-1133">Transmembrane helix</keyword>
<keyword evidence="5 8" id="KW-0812">Transmembrane</keyword>
<evidence type="ECO:0000259" key="9">
    <source>
        <dbReference type="PROSITE" id="PS51202"/>
    </source>
</evidence>
<keyword evidence="11" id="KW-1185">Reference proteome</keyword>
<reference evidence="11" key="1">
    <citation type="submission" date="2018-05" db="EMBL/GenBank/DDBJ databases">
        <authorList>
            <person name="Li Y."/>
        </authorList>
    </citation>
    <scope>NUCLEOTIDE SEQUENCE [LARGE SCALE GENOMIC DNA]</scope>
    <source>
        <strain evidence="11">sk1b4</strain>
    </source>
</reference>
<dbReference type="PANTHER" id="PTHR30445">
    <property type="entry name" value="K(+)_H(+) ANTIPORTER SUBUNIT KHTT"/>
    <property type="match status" value="1"/>
</dbReference>
<evidence type="ECO:0000256" key="8">
    <source>
        <dbReference type="SAM" id="Phobius"/>
    </source>
</evidence>
<accession>A0A2V1JZS5</accession>
<dbReference type="OrthoDB" id="9155749at2"/>
<comment type="similarity">
    <text evidence="2">Belongs to the AAE transporter (TC 2.A.81) family.</text>
</comment>
<evidence type="ECO:0000256" key="6">
    <source>
        <dbReference type="ARBA" id="ARBA00022989"/>
    </source>
</evidence>
<dbReference type="InterPro" id="IPR006037">
    <property type="entry name" value="RCK_C"/>
</dbReference>
<name>A0A2V1JZS5_9ACTO</name>
<dbReference type="InterPro" id="IPR050144">
    <property type="entry name" value="AAE_transporter"/>
</dbReference>
<dbReference type="InterPro" id="IPR036721">
    <property type="entry name" value="RCK_C_sf"/>
</dbReference>
<dbReference type="Pfam" id="PF06826">
    <property type="entry name" value="Asp-Al_Ex"/>
    <property type="match status" value="2"/>
</dbReference>
<feature type="transmembrane region" description="Helical" evidence="8">
    <location>
        <begin position="146"/>
        <end position="167"/>
    </location>
</feature>
<keyword evidence="7 8" id="KW-0472">Membrane</keyword>
<evidence type="ECO:0000256" key="5">
    <source>
        <dbReference type="ARBA" id="ARBA00022692"/>
    </source>
</evidence>
<dbReference type="NCBIfam" id="TIGR01625">
    <property type="entry name" value="YidE_YbjL_dupl"/>
    <property type="match status" value="2"/>
</dbReference>
<feature type="transmembrane region" description="Helical" evidence="8">
    <location>
        <begin position="6"/>
        <end position="26"/>
    </location>
</feature>